<feature type="transmembrane region" description="Helical" evidence="11">
    <location>
        <begin position="133"/>
        <end position="153"/>
    </location>
</feature>
<comment type="subcellular location">
    <subcellularLocation>
        <location evidence="11 12">Cell membrane</location>
        <topology evidence="11 12">Multi-pass membrane protein</topology>
    </subcellularLocation>
    <subcellularLocation>
        <location evidence="1">Membrane</location>
        <topology evidence="1">Multi-pass membrane protein</topology>
    </subcellularLocation>
</comment>
<dbReference type="HAMAP" id="MF_01393">
    <property type="entry name" value="ATP_synth_a_bact"/>
    <property type="match status" value="1"/>
</dbReference>
<keyword evidence="11" id="KW-1003">Cell membrane</keyword>
<keyword evidence="9 11" id="KW-0472">Membrane</keyword>
<keyword evidence="10 11" id="KW-0066">ATP synthesis</keyword>
<keyword evidence="14" id="KW-1185">Reference proteome</keyword>
<feature type="transmembrane region" description="Helical" evidence="11">
    <location>
        <begin position="44"/>
        <end position="63"/>
    </location>
</feature>
<feature type="transmembrane region" description="Helical" evidence="11">
    <location>
        <begin position="233"/>
        <end position="257"/>
    </location>
</feature>
<feature type="transmembrane region" description="Helical" evidence="11">
    <location>
        <begin position="106"/>
        <end position="127"/>
    </location>
</feature>
<dbReference type="SUPFAM" id="SSF81336">
    <property type="entry name" value="F1F0 ATP synthase subunit A"/>
    <property type="match status" value="1"/>
</dbReference>
<dbReference type="AlphaFoldDB" id="A0A1Q5PRJ3"/>
<keyword evidence="4 11" id="KW-0138">CF(0)</keyword>
<comment type="similarity">
    <text evidence="2 11 12">Belongs to the ATPase A chain family.</text>
</comment>
<dbReference type="Proteomes" id="UP000186465">
    <property type="component" value="Unassembled WGS sequence"/>
</dbReference>
<dbReference type="InterPro" id="IPR035908">
    <property type="entry name" value="F0_ATP_A_sf"/>
</dbReference>
<dbReference type="CDD" id="cd00310">
    <property type="entry name" value="ATP-synt_Fo_a_6"/>
    <property type="match status" value="1"/>
</dbReference>
<name>A0A1Q5PRJ3_9ACTO</name>
<dbReference type="NCBIfam" id="TIGR01131">
    <property type="entry name" value="ATP_synt_6_or_A"/>
    <property type="match status" value="1"/>
</dbReference>
<dbReference type="RefSeq" id="WP_075360991.1">
    <property type="nucleotide sequence ID" value="NZ_MPDM01000002.1"/>
</dbReference>
<protein>
    <recommendedName>
        <fullName evidence="11 12">ATP synthase subunit a</fullName>
    </recommendedName>
    <alternativeName>
        <fullName evidence="11">ATP synthase F0 sector subunit a</fullName>
    </alternativeName>
    <alternativeName>
        <fullName evidence="11">F-ATPase subunit 6</fullName>
    </alternativeName>
</protein>
<keyword evidence="8 11" id="KW-0406">Ion transport</keyword>
<evidence type="ECO:0000256" key="2">
    <source>
        <dbReference type="ARBA" id="ARBA00006810"/>
    </source>
</evidence>
<keyword evidence="3 11" id="KW-0813">Transport</keyword>
<feature type="transmembrane region" description="Helical" evidence="11">
    <location>
        <begin position="174"/>
        <end position="196"/>
    </location>
</feature>
<dbReference type="STRING" id="156892.BM477_01865"/>
<dbReference type="GO" id="GO:0045259">
    <property type="term" value="C:proton-transporting ATP synthase complex"/>
    <property type="evidence" value="ECO:0007669"/>
    <property type="project" value="UniProtKB-KW"/>
</dbReference>
<dbReference type="Pfam" id="PF00119">
    <property type="entry name" value="ATP-synt_A"/>
    <property type="match status" value="1"/>
</dbReference>
<dbReference type="PANTHER" id="PTHR11410">
    <property type="entry name" value="ATP SYNTHASE SUBUNIT A"/>
    <property type="match status" value="1"/>
</dbReference>
<organism evidence="13 14">
    <name type="scientific">Boudabousia marimammalium</name>
    <dbReference type="NCBI Taxonomy" id="156892"/>
    <lineage>
        <taxon>Bacteria</taxon>
        <taxon>Bacillati</taxon>
        <taxon>Actinomycetota</taxon>
        <taxon>Actinomycetes</taxon>
        <taxon>Actinomycetales</taxon>
        <taxon>Actinomycetaceae</taxon>
        <taxon>Boudabousia</taxon>
    </lineage>
</organism>
<evidence type="ECO:0000256" key="8">
    <source>
        <dbReference type="ARBA" id="ARBA00023065"/>
    </source>
</evidence>
<keyword evidence="6 11" id="KW-0375">Hydrogen ion transport</keyword>
<evidence type="ECO:0000313" key="14">
    <source>
        <dbReference type="Proteomes" id="UP000186465"/>
    </source>
</evidence>
<dbReference type="GO" id="GO:0005886">
    <property type="term" value="C:plasma membrane"/>
    <property type="evidence" value="ECO:0007669"/>
    <property type="project" value="UniProtKB-SubCell"/>
</dbReference>
<evidence type="ECO:0000256" key="10">
    <source>
        <dbReference type="ARBA" id="ARBA00023310"/>
    </source>
</evidence>
<evidence type="ECO:0000256" key="1">
    <source>
        <dbReference type="ARBA" id="ARBA00004141"/>
    </source>
</evidence>
<evidence type="ECO:0000256" key="3">
    <source>
        <dbReference type="ARBA" id="ARBA00022448"/>
    </source>
</evidence>
<gene>
    <name evidence="11" type="primary">atpB</name>
    <name evidence="13" type="ORF">BM477_01865</name>
</gene>
<evidence type="ECO:0000256" key="9">
    <source>
        <dbReference type="ARBA" id="ARBA00023136"/>
    </source>
</evidence>
<accession>A0A1Q5PRJ3</accession>
<feature type="transmembrane region" description="Helical" evidence="11">
    <location>
        <begin position="202"/>
        <end position="221"/>
    </location>
</feature>
<proteinExistence type="inferred from homology"/>
<keyword evidence="7 11" id="KW-1133">Transmembrane helix</keyword>
<evidence type="ECO:0000313" key="13">
    <source>
        <dbReference type="EMBL" id="OKL50166.1"/>
    </source>
</evidence>
<dbReference type="EMBL" id="MPDM01000002">
    <property type="protein sequence ID" value="OKL50166.1"/>
    <property type="molecule type" value="Genomic_DNA"/>
</dbReference>
<reference evidence="14" key="1">
    <citation type="submission" date="2016-11" db="EMBL/GenBank/DDBJ databases">
        <title>Actinomyces gypaetusis sp. nov. isolated from Gypaetus barbatus in Qinghai Tibet Plateau China.</title>
        <authorList>
            <person name="Meng X."/>
        </authorList>
    </citation>
    <scope>NUCLEOTIDE SEQUENCE [LARGE SCALE GENOMIC DNA]</scope>
    <source>
        <strain evidence="14">DSM 15383</strain>
    </source>
</reference>
<dbReference type="GO" id="GO:0046933">
    <property type="term" value="F:proton-transporting ATP synthase activity, rotational mechanism"/>
    <property type="evidence" value="ECO:0007669"/>
    <property type="project" value="UniProtKB-UniRule"/>
</dbReference>
<dbReference type="InterPro" id="IPR045083">
    <property type="entry name" value="ATP_synth_F0_asu_bact/mt"/>
</dbReference>
<evidence type="ECO:0000256" key="4">
    <source>
        <dbReference type="ARBA" id="ARBA00022547"/>
    </source>
</evidence>
<evidence type="ECO:0000256" key="7">
    <source>
        <dbReference type="ARBA" id="ARBA00022989"/>
    </source>
</evidence>
<evidence type="ECO:0000256" key="5">
    <source>
        <dbReference type="ARBA" id="ARBA00022692"/>
    </source>
</evidence>
<dbReference type="PANTHER" id="PTHR11410:SF0">
    <property type="entry name" value="ATP SYNTHASE SUBUNIT A"/>
    <property type="match status" value="1"/>
</dbReference>
<dbReference type="PRINTS" id="PR00123">
    <property type="entry name" value="ATPASEA"/>
</dbReference>
<dbReference type="InterPro" id="IPR000568">
    <property type="entry name" value="ATP_synth_F0_asu"/>
</dbReference>
<dbReference type="Gene3D" id="1.20.120.220">
    <property type="entry name" value="ATP synthase, F0 complex, subunit A"/>
    <property type="match status" value="1"/>
</dbReference>
<evidence type="ECO:0000256" key="12">
    <source>
        <dbReference type="RuleBase" id="RU000483"/>
    </source>
</evidence>
<evidence type="ECO:0000256" key="6">
    <source>
        <dbReference type="ARBA" id="ARBA00022781"/>
    </source>
</evidence>
<comment type="function">
    <text evidence="11 12">Key component of the proton channel; it plays a direct role in the translocation of protons across the membrane.</text>
</comment>
<comment type="caution">
    <text evidence="13">The sequence shown here is derived from an EMBL/GenBank/DDBJ whole genome shotgun (WGS) entry which is preliminary data.</text>
</comment>
<sequence>MSFQLLVNTAGLMVGADAPELPGLGDFYPEPILFAGTAFALDRIMLIRLLSLFTVTVLFAVGASRAKLVPGRFQSALELVLDFARVQIVESVIESPKMARRYTPEITVIFLGVFALNITGVLPFMNIAGSSVVGAPIVFAIFAYVLFIGAGIAQQGFFKFFKSQLFPSGVPWPIYFLVTPIEAFSTFVVRPATLIIRLLANMISGHILLALTFFGTHYLFFYAQGYIQAVGALTLLASLFVIALELLVAVVQAYVFAMLTSVYIQLSVSEH</sequence>
<evidence type="ECO:0000256" key="11">
    <source>
        <dbReference type="HAMAP-Rule" id="MF_01393"/>
    </source>
</evidence>
<keyword evidence="5 11" id="KW-0812">Transmembrane</keyword>